<proteinExistence type="inferred from homology"/>
<dbReference type="Gene3D" id="2.40.100.10">
    <property type="entry name" value="Cyclophilin-like"/>
    <property type="match status" value="1"/>
</dbReference>
<organism evidence="9 10">
    <name type="scientific">Gryllus longicercus</name>
    <dbReference type="NCBI Taxonomy" id="2509291"/>
    <lineage>
        <taxon>Eukaryota</taxon>
        <taxon>Metazoa</taxon>
        <taxon>Ecdysozoa</taxon>
        <taxon>Arthropoda</taxon>
        <taxon>Hexapoda</taxon>
        <taxon>Insecta</taxon>
        <taxon>Pterygota</taxon>
        <taxon>Neoptera</taxon>
        <taxon>Polyneoptera</taxon>
        <taxon>Orthoptera</taxon>
        <taxon>Ensifera</taxon>
        <taxon>Gryllidea</taxon>
        <taxon>Grylloidea</taxon>
        <taxon>Gryllidae</taxon>
        <taxon>Gryllinae</taxon>
        <taxon>Gryllus</taxon>
    </lineage>
</organism>
<dbReference type="CDD" id="cd22288">
    <property type="entry name" value="CWC27_CTD"/>
    <property type="match status" value="1"/>
</dbReference>
<feature type="compositionally biased region" description="Acidic residues" evidence="7">
    <location>
        <begin position="253"/>
        <end position="265"/>
    </location>
</feature>
<feature type="region of interest" description="Disordered" evidence="7">
    <location>
        <begin position="227"/>
        <end position="396"/>
    </location>
</feature>
<keyword evidence="10" id="KW-1185">Reference proteome</keyword>
<feature type="region of interest" description="Disordered" evidence="7">
    <location>
        <begin position="409"/>
        <end position="506"/>
    </location>
</feature>
<feature type="compositionally biased region" description="Basic and acidic residues" evidence="7">
    <location>
        <begin position="355"/>
        <end position="396"/>
    </location>
</feature>
<dbReference type="GO" id="GO:0071013">
    <property type="term" value="C:catalytic step 2 spliceosome"/>
    <property type="evidence" value="ECO:0007669"/>
    <property type="project" value="TreeGrafter"/>
</dbReference>
<keyword evidence="3" id="KW-0539">Nucleus</keyword>
<comment type="caution">
    <text evidence="9">The sequence shown here is derived from an EMBL/GenBank/DDBJ whole genome shotgun (WGS) entry which is preliminary data.</text>
</comment>
<dbReference type="AlphaFoldDB" id="A0AAN9VFS0"/>
<dbReference type="InterPro" id="IPR002130">
    <property type="entry name" value="Cyclophilin-type_PPIase_dom"/>
</dbReference>
<feature type="compositionally biased region" description="Basic and acidic residues" evidence="7">
    <location>
        <begin position="283"/>
        <end position="309"/>
    </location>
</feature>
<dbReference type="InterPro" id="IPR020892">
    <property type="entry name" value="Cyclophilin-type_PPIase_CS"/>
</dbReference>
<comment type="subunit">
    <text evidence="6">Part of the activated spliceosome B/catalytic step 1 spliceosome, one of the forms of the spliceosome which has a well-formed active site but still cannot catalyze the branching reaction and is composed at least of 52 proteins, the U2, U5 and U6 snRNAs and the pre-mRNA. Recruited during early steps of activated spliceosome B maturation, it is probably one of the first proteins released from this complex as he matures to the spliceosome C complex. Component of the minor spliceosome, which splices U12-type introns.</text>
</comment>
<evidence type="ECO:0000256" key="4">
    <source>
        <dbReference type="ARBA" id="ARBA00040027"/>
    </source>
</evidence>
<protein>
    <recommendedName>
        <fullName evidence="4">Spliceosome-associated protein CWC27 homolog</fullName>
    </recommendedName>
    <alternativeName>
        <fullName evidence="5">Probable inactive peptidyl-prolyl cis-trans isomerase CWC27 homolog</fullName>
    </alternativeName>
</protein>
<reference evidence="9 10" key="1">
    <citation type="submission" date="2024-03" db="EMBL/GenBank/DDBJ databases">
        <title>The genome assembly and annotation of the cricket Gryllus longicercus Weissman &amp; Gray.</title>
        <authorList>
            <person name="Szrajer S."/>
            <person name="Gray D."/>
            <person name="Ylla G."/>
        </authorList>
    </citation>
    <scope>NUCLEOTIDE SEQUENCE [LARGE SCALE GENOMIC DNA]</scope>
    <source>
        <strain evidence="9">DAG 2021-001</strain>
        <tissue evidence="9">Whole body minus gut</tissue>
    </source>
</reference>
<comment type="similarity">
    <text evidence="2">Belongs to the cyclophilin-type PPIase family.</text>
</comment>
<feature type="compositionally biased region" description="Basic and acidic residues" evidence="7">
    <location>
        <begin position="321"/>
        <end position="335"/>
    </location>
</feature>
<evidence type="ECO:0000313" key="9">
    <source>
        <dbReference type="EMBL" id="KAK7862061.1"/>
    </source>
</evidence>
<evidence type="ECO:0000313" key="10">
    <source>
        <dbReference type="Proteomes" id="UP001378592"/>
    </source>
</evidence>
<dbReference type="EMBL" id="JAZDUA010000289">
    <property type="protein sequence ID" value="KAK7862061.1"/>
    <property type="molecule type" value="Genomic_DNA"/>
</dbReference>
<sequence length="506" mass="57222">MSNIYIQEPPTLGKVLMHTTVGDIDVELWSREAPRACRNFIQLCLEGYYNDTIFHRLVKGFIVQGGDPTGTGEGGESIYGAPFKDEFHTRLRFNRRGLLAMANAGKDDNGSQFFFTLGPAPELQNKHTIFGKVAGDTVYNMLKLAEGLVDHDERPLYPYKIISTEVLSNPFPDIELRIPAKSAEDEAKARKQKKKDKRAAVKDFKLLSFGSEAEDDEAECEEVSKRLAAGRSSKSAHDVLSDPLLSSAPAVGTDEEALSGDEDEPIGPIPPVDTSNIRNKLQKKIDSKPSLESHKVKKNEDHDKVSEKEEVPEDSSPVHETQAEQLKRLREEYKALRAQLRKVQNKDNDASSSHDQSDSNKDQKKKDSEIVNEFEAQREKYRNMQKEIPKKGASREDFTLQLLAKFQKKLASAKESVEAEEEDPEKAVEQKLEEDPNDEDSGWMTHKLQFDKGDPVLAKDASTKDDDWFEIYDPRNPITKRRREAGRDPKGSHDGGKFREKPRERR</sequence>
<dbReference type="GO" id="GO:0006457">
    <property type="term" value="P:protein folding"/>
    <property type="evidence" value="ECO:0007669"/>
    <property type="project" value="InterPro"/>
</dbReference>
<dbReference type="InterPro" id="IPR044666">
    <property type="entry name" value="Cyclophilin_A-like"/>
</dbReference>
<feature type="compositionally biased region" description="Basic and acidic residues" evidence="7">
    <location>
        <begin position="485"/>
        <end position="506"/>
    </location>
</feature>
<dbReference type="FunFam" id="2.40.100.10:FF:000007">
    <property type="entry name" value="Peptidyl-prolyl cis-trans isomerase CWC27 homolog"/>
    <property type="match status" value="1"/>
</dbReference>
<comment type="subcellular location">
    <subcellularLocation>
        <location evidence="1">Nucleus</location>
    </subcellularLocation>
</comment>
<name>A0AAN9VFS0_9ORTH</name>
<feature type="domain" description="PPIase cyclophilin-type" evidence="8">
    <location>
        <begin position="11"/>
        <end position="166"/>
    </location>
</feature>
<feature type="compositionally biased region" description="Basic and acidic residues" evidence="7">
    <location>
        <begin position="425"/>
        <end position="434"/>
    </location>
</feature>
<dbReference type="PANTHER" id="PTHR45625">
    <property type="entry name" value="PEPTIDYL-PROLYL CIS-TRANS ISOMERASE-RELATED"/>
    <property type="match status" value="1"/>
</dbReference>
<evidence type="ECO:0000256" key="5">
    <source>
        <dbReference type="ARBA" id="ARBA00042090"/>
    </source>
</evidence>
<dbReference type="Pfam" id="PF00160">
    <property type="entry name" value="Pro_isomerase"/>
    <property type="match status" value="1"/>
</dbReference>
<dbReference type="PROSITE" id="PS50072">
    <property type="entry name" value="CSA_PPIASE_2"/>
    <property type="match status" value="1"/>
</dbReference>
<dbReference type="PANTHER" id="PTHR45625:SF6">
    <property type="entry name" value="SPLICEOSOME-ASSOCIATED PROTEIN CWC27 HOMOLOG"/>
    <property type="match status" value="1"/>
</dbReference>
<evidence type="ECO:0000259" key="8">
    <source>
        <dbReference type="PROSITE" id="PS50072"/>
    </source>
</evidence>
<dbReference type="GO" id="GO:0003755">
    <property type="term" value="F:peptidyl-prolyl cis-trans isomerase activity"/>
    <property type="evidence" value="ECO:0007669"/>
    <property type="project" value="InterPro"/>
</dbReference>
<dbReference type="InterPro" id="IPR029000">
    <property type="entry name" value="Cyclophilin-like_dom_sf"/>
</dbReference>
<evidence type="ECO:0000256" key="7">
    <source>
        <dbReference type="SAM" id="MobiDB-lite"/>
    </source>
</evidence>
<gene>
    <name evidence="9" type="ORF">R5R35_011482</name>
</gene>
<accession>A0AAN9VFS0</accession>
<evidence type="ECO:0000256" key="1">
    <source>
        <dbReference type="ARBA" id="ARBA00004123"/>
    </source>
</evidence>
<dbReference type="CDD" id="cd01925">
    <property type="entry name" value="cyclophilin_CeCYP16-like"/>
    <property type="match status" value="1"/>
</dbReference>
<evidence type="ECO:0000256" key="3">
    <source>
        <dbReference type="ARBA" id="ARBA00023242"/>
    </source>
</evidence>
<evidence type="ECO:0000256" key="2">
    <source>
        <dbReference type="ARBA" id="ARBA00007365"/>
    </source>
</evidence>
<dbReference type="PROSITE" id="PS00170">
    <property type="entry name" value="CSA_PPIASE_1"/>
    <property type="match status" value="1"/>
</dbReference>
<dbReference type="PRINTS" id="PR00153">
    <property type="entry name" value="CSAPPISMRASE"/>
</dbReference>
<dbReference type="SUPFAM" id="SSF50891">
    <property type="entry name" value="Cyclophilin-like"/>
    <property type="match status" value="1"/>
</dbReference>
<evidence type="ECO:0000256" key="6">
    <source>
        <dbReference type="ARBA" id="ARBA00046368"/>
    </source>
</evidence>
<dbReference type="Proteomes" id="UP001378592">
    <property type="component" value="Unassembled WGS sequence"/>
</dbReference>